<dbReference type="SUPFAM" id="SSF52080">
    <property type="entry name" value="Ribosomal proteins L15p and L18e"/>
    <property type="match status" value="1"/>
</dbReference>
<dbReference type="InterPro" id="IPR005749">
    <property type="entry name" value="Ribosomal_uL15_bac-type"/>
</dbReference>
<dbReference type="EMBL" id="PEZP01000039">
    <property type="protein sequence ID" value="PIT97961.1"/>
    <property type="molecule type" value="Genomic_DNA"/>
</dbReference>
<dbReference type="NCBIfam" id="TIGR01071">
    <property type="entry name" value="rplO_bact"/>
    <property type="match status" value="1"/>
</dbReference>
<feature type="domain" description="Large ribosomal subunit protein uL15/eL18" evidence="7">
    <location>
        <begin position="89"/>
        <end position="146"/>
    </location>
</feature>
<keyword evidence="4" id="KW-0699">rRNA-binding</keyword>
<comment type="caution">
    <text evidence="8">The sequence shown here is derived from an EMBL/GenBank/DDBJ whole genome shotgun (WGS) entry which is preliminary data.</text>
</comment>
<evidence type="ECO:0000313" key="8">
    <source>
        <dbReference type="EMBL" id="PIT97961.1"/>
    </source>
</evidence>
<evidence type="ECO:0000256" key="6">
    <source>
        <dbReference type="SAM" id="MobiDB-lite"/>
    </source>
</evidence>
<dbReference type="GO" id="GO:0022625">
    <property type="term" value="C:cytosolic large ribosomal subunit"/>
    <property type="evidence" value="ECO:0007669"/>
    <property type="project" value="TreeGrafter"/>
</dbReference>
<evidence type="ECO:0000256" key="5">
    <source>
        <dbReference type="RuleBase" id="RU003888"/>
    </source>
</evidence>
<sequence>MSRVMLHTLPSLVRRKKRVGRGVGSRGAKSGRGMKGQRSRAGYSKKAGFEGGQTPLYMRLPKGRGTKQVFSPQGGLTTTVTIRQLAGIPGAVIGYTALRRAGLVPRGSSRIKLIGNGTMKRKVAVRVHAATPAAAAAVAAAGGSVELIQQVTDQK</sequence>
<dbReference type="GO" id="GO:0006412">
    <property type="term" value="P:translation"/>
    <property type="evidence" value="ECO:0007669"/>
    <property type="project" value="UniProtKB-UniRule"/>
</dbReference>
<dbReference type="Gene3D" id="3.100.10.10">
    <property type="match status" value="1"/>
</dbReference>
<keyword evidence="3 4" id="KW-0687">Ribonucleoprotein</keyword>
<dbReference type="InterPro" id="IPR030878">
    <property type="entry name" value="Ribosomal_uL15"/>
</dbReference>
<dbReference type="PANTHER" id="PTHR12934:SF11">
    <property type="entry name" value="LARGE RIBOSOMAL SUBUNIT PROTEIN UL15M"/>
    <property type="match status" value="1"/>
</dbReference>
<evidence type="ECO:0000256" key="1">
    <source>
        <dbReference type="ARBA" id="ARBA00007320"/>
    </source>
</evidence>
<keyword evidence="2 4" id="KW-0689">Ribosomal protein</keyword>
<dbReference type="PANTHER" id="PTHR12934">
    <property type="entry name" value="50S RIBOSOMAL PROTEIN L15"/>
    <property type="match status" value="1"/>
</dbReference>
<dbReference type="AlphaFoldDB" id="A0A2M6WYS9"/>
<proteinExistence type="inferred from homology"/>
<dbReference type="GO" id="GO:0003735">
    <property type="term" value="F:structural constituent of ribosome"/>
    <property type="evidence" value="ECO:0007669"/>
    <property type="project" value="InterPro"/>
</dbReference>
<comment type="function">
    <text evidence="4">Binds to the 23S rRNA.</text>
</comment>
<feature type="region of interest" description="Disordered" evidence="6">
    <location>
        <begin position="1"/>
        <end position="46"/>
    </location>
</feature>
<evidence type="ECO:0000259" key="7">
    <source>
        <dbReference type="Pfam" id="PF00828"/>
    </source>
</evidence>
<evidence type="ECO:0000256" key="4">
    <source>
        <dbReference type="HAMAP-Rule" id="MF_01341"/>
    </source>
</evidence>
<dbReference type="Proteomes" id="UP000230731">
    <property type="component" value="Unassembled WGS sequence"/>
</dbReference>
<dbReference type="Pfam" id="PF00828">
    <property type="entry name" value="Ribosomal_L27A"/>
    <property type="match status" value="1"/>
</dbReference>
<organism evidence="8 9">
    <name type="scientific">Candidatus Andersenbacteria bacterium CG10_big_fil_rev_8_21_14_0_10_54_11</name>
    <dbReference type="NCBI Taxonomy" id="1974485"/>
    <lineage>
        <taxon>Bacteria</taxon>
        <taxon>Candidatus Anderseniibacteriota</taxon>
    </lineage>
</organism>
<keyword evidence="4" id="KW-0694">RNA-binding</keyword>
<gene>
    <name evidence="4 8" type="primary">rplO</name>
    <name evidence="8" type="ORF">COT71_03400</name>
</gene>
<dbReference type="GO" id="GO:0019843">
    <property type="term" value="F:rRNA binding"/>
    <property type="evidence" value="ECO:0007669"/>
    <property type="project" value="UniProtKB-UniRule"/>
</dbReference>
<evidence type="ECO:0000313" key="9">
    <source>
        <dbReference type="Proteomes" id="UP000230731"/>
    </source>
</evidence>
<dbReference type="InterPro" id="IPR021131">
    <property type="entry name" value="Ribosomal_uL15/eL18"/>
</dbReference>
<name>A0A2M6WYS9_9BACT</name>
<protein>
    <recommendedName>
        <fullName evidence="4">Large ribosomal subunit protein uL15</fullName>
    </recommendedName>
</protein>
<reference evidence="9" key="1">
    <citation type="submission" date="2017-09" db="EMBL/GenBank/DDBJ databases">
        <title>Depth-based differentiation of microbial function through sediment-hosted aquifers and enrichment of novel symbionts in the deep terrestrial subsurface.</title>
        <authorList>
            <person name="Probst A.J."/>
            <person name="Ladd B."/>
            <person name="Jarett J.K."/>
            <person name="Geller-Mcgrath D.E."/>
            <person name="Sieber C.M.K."/>
            <person name="Emerson J.B."/>
            <person name="Anantharaman K."/>
            <person name="Thomas B.C."/>
            <person name="Malmstrom R."/>
            <person name="Stieglmeier M."/>
            <person name="Klingl A."/>
            <person name="Woyke T."/>
            <person name="Ryan C.M."/>
            <person name="Banfield J.F."/>
        </authorList>
    </citation>
    <scope>NUCLEOTIDE SEQUENCE [LARGE SCALE GENOMIC DNA]</scope>
</reference>
<evidence type="ECO:0000256" key="2">
    <source>
        <dbReference type="ARBA" id="ARBA00022980"/>
    </source>
</evidence>
<dbReference type="InterPro" id="IPR036227">
    <property type="entry name" value="Ribosomal_uL15/eL18_sf"/>
</dbReference>
<dbReference type="HAMAP" id="MF_01341">
    <property type="entry name" value="Ribosomal_uL15"/>
    <property type="match status" value="1"/>
</dbReference>
<comment type="similarity">
    <text evidence="1 4 5">Belongs to the universal ribosomal protein uL15 family.</text>
</comment>
<comment type="subunit">
    <text evidence="4">Part of the 50S ribosomal subunit.</text>
</comment>
<accession>A0A2M6WYS9</accession>
<dbReference type="InterPro" id="IPR001196">
    <property type="entry name" value="Ribosomal_uL15_CS"/>
</dbReference>
<evidence type="ECO:0000256" key="3">
    <source>
        <dbReference type="ARBA" id="ARBA00023274"/>
    </source>
</evidence>
<dbReference type="PROSITE" id="PS00475">
    <property type="entry name" value="RIBOSOMAL_L15"/>
    <property type="match status" value="1"/>
</dbReference>